<name>M1CCN7_SOLTU</name>
<dbReference type="PaxDb" id="4113-PGSC0003DMT400064620"/>
<proteinExistence type="predicted"/>
<evidence type="ECO:0000256" key="1">
    <source>
        <dbReference type="SAM" id="SignalP"/>
    </source>
</evidence>
<dbReference type="Proteomes" id="UP000011115">
    <property type="component" value="Unassembled WGS sequence"/>
</dbReference>
<reference evidence="3" key="1">
    <citation type="journal article" date="2011" name="Nature">
        <title>Genome sequence and analysis of the tuber crop potato.</title>
        <authorList>
            <consortium name="The Potato Genome Sequencing Consortium"/>
        </authorList>
    </citation>
    <scope>NUCLEOTIDE SEQUENCE [LARGE SCALE GENOMIC DNA]</scope>
    <source>
        <strain evidence="3">cv. DM1-3 516 R44</strain>
    </source>
</reference>
<organism evidence="2 3">
    <name type="scientific">Solanum tuberosum</name>
    <name type="common">Potato</name>
    <dbReference type="NCBI Taxonomy" id="4113"/>
    <lineage>
        <taxon>Eukaryota</taxon>
        <taxon>Viridiplantae</taxon>
        <taxon>Streptophyta</taxon>
        <taxon>Embryophyta</taxon>
        <taxon>Tracheophyta</taxon>
        <taxon>Spermatophyta</taxon>
        <taxon>Magnoliopsida</taxon>
        <taxon>eudicotyledons</taxon>
        <taxon>Gunneridae</taxon>
        <taxon>Pentapetalae</taxon>
        <taxon>asterids</taxon>
        <taxon>lamiids</taxon>
        <taxon>Solanales</taxon>
        <taxon>Solanaceae</taxon>
        <taxon>Solanoideae</taxon>
        <taxon>Solaneae</taxon>
        <taxon>Solanum</taxon>
    </lineage>
</organism>
<protein>
    <submittedName>
        <fullName evidence="2">Uncharacterized protein</fullName>
    </submittedName>
</protein>
<evidence type="ECO:0000313" key="2">
    <source>
        <dbReference type="EnsemblPlants" id="PGSC0003DMT400064620"/>
    </source>
</evidence>
<keyword evidence="3" id="KW-1185">Reference proteome</keyword>
<dbReference type="HOGENOM" id="CLU_2547040_0_0_1"/>
<dbReference type="EnsemblPlants" id="PGSC0003DMT400064620">
    <property type="protein sequence ID" value="PGSC0003DMT400064620"/>
    <property type="gene ID" value="PGSC0003DMG400025108"/>
</dbReference>
<dbReference type="Gramene" id="PGSC0003DMT400064620">
    <property type="protein sequence ID" value="PGSC0003DMT400064620"/>
    <property type="gene ID" value="PGSC0003DMG400025108"/>
</dbReference>
<keyword evidence="1" id="KW-0732">Signal</keyword>
<feature type="signal peptide" evidence="1">
    <location>
        <begin position="1"/>
        <end position="25"/>
    </location>
</feature>
<dbReference type="AlphaFoldDB" id="M1CCN7"/>
<sequence>MNHKAFSLLFIAFFVLIFCFSSATSRRLLEEDRKVPQGSLPYRPSQKEPICKKNIIGKCIANKKPPRIEKPCKSLTNCHKMKP</sequence>
<dbReference type="InParanoid" id="M1CCN7"/>
<accession>M1CCN7</accession>
<evidence type="ECO:0000313" key="3">
    <source>
        <dbReference type="Proteomes" id="UP000011115"/>
    </source>
</evidence>
<reference evidence="2" key="2">
    <citation type="submission" date="2015-06" db="UniProtKB">
        <authorList>
            <consortium name="EnsemblPlants"/>
        </authorList>
    </citation>
    <scope>IDENTIFICATION</scope>
    <source>
        <strain evidence="2">DM1-3 516 R44</strain>
    </source>
</reference>
<feature type="chain" id="PRO_5004014021" evidence="1">
    <location>
        <begin position="26"/>
        <end position="83"/>
    </location>
</feature>